<evidence type="ECO:0000256" key="2">
    <source>
        <dbReference type="ARBA" id="ARBA00022771"/>
    </source>
</evidence>
<sequence>MSDYCRICLEEDALDNLLIPCNCKGTQKFTHKSCLHRWQETTLNNYLCCPERYDLEQVLTCRLCKTKYNSTSANFSWRLLYTSSPLLALARKHTCVLTFGISSFMCFSFWLFFPILFNVAIFSYVVFWKKGYRFKFIGTNEGIRLRIYKIGLKVNELKSGTILKATNMIRDGMFKNSKILIVKNKEEGAVGFIFNKFIDETENIRCGGPVNQSSVHVLHDNPDVEGCEKITDGIYIGGKLIPRPENTICAIIKGYSAWDSLQLDGEVRSGLWQIDNTECACLW</sequence>
<keyword evidence="7" id="KW-1185">Reference proteome</keyword>
<reference evidence="6" key="1">
    <citation type="submission" date="2021-09" db="EMBL/GenBank/DDBJ databases">
        <authorList>
            <consortium name="AG Swart"/>
            <person name="Singh M."/>
            <person name="Singh A."/>
            <person name="Seah K."/>
            <person name="Emmerich C."/>
        </authorList>
    </citation>
    <scope>NUCLEOTIDE SEQUENCE</scope>
    <source>
        <strain evidence="6">ATCC30299</strain>
    </source>
</reference>
<keyword evidence="1" id="KW-0479">Metal-binding</keyword>
<dbReference type="PANTHER" id="PTHR31984">
    <property type="entry name" value="TRANSPORTER, PUTATIVE (DUF179)-RELATED"/>
    <property type="match status" value="1"/>
</dbReference>
<evidence type="ECO:0000256" key="1">
    <source>
        <dbReference type="ARBA" id="ARBA00022723"/>
    </source>
</evidence>
<dbReference type="Gene3D" id="3.30.40.10">
    <property type="entry name" value="Zinc/RING finger domain, C3HC4 (zinc finger)"/>
    <property type="match status" value="1"/>
</dbReference>
<dbReference type="EMBL" id="CAJZBQ010000017">
    <property type="protein sequence ID" value="CAG9316995.1"/>
    <property type="molecule type" value="Genomic_DNA"/>
</dbReference>
<keyword evidence="4" id="KW-1133">Transmembrane helix</keyword>
<evidence type="ECO:0000256" key="3">
    <source>
        <dbReference type="ARBA" id="ARBA00022833"/>
    </source>
</evidence>
<evidence type="ECO:0000313" key="7">
    <source>
        <dbReference type="Proteomes" id="UP001162131"/>
    </source>
</evidence>
<feature type="domain" description="RING-CH-type" evidence="5">
    <location>
        <begin position="1"/>
        <end position="71"/>
    </location>
</feature>
<keyword evidence="4" id="KW-0812">Transmembrane</keyword>
<keyword evidence="3" id="KW-0862">Zinc</keyword>
<feature type="transmembrane region" description="Helical" evidence="4">
    <location>
        <begin position="107"/>
        <end position="127"/>
    </location>
</feature>
<protein>
    <recommendedName>
        <fullName evidence="5">RING-CH-type domain-containing protein</fullName>
    </recommendedName>
</protein>
<dbReference type="SUPFAM" id="SSF143456">
    <property type="entry name" value="VC0467-like"/>
    <property type="match status" value="1"/>
</dbReference>
<dbReference type="InterPro" id="IPR011016">
    <property type="entry name" value="Znf_RING-CH"/>
</dbReference>
<dbReference type="InterPro" id="IPR013083">
    <property type="entry name" value="Znf_RING/FYVE/PHD"/>
</dbReference>
<gene>
    <name evidence="6" type="ORF">BSTOLATCC_MIC17622</name>
</gene>
<dbReference type="Proteomes" id="UP001162131">
    <property type="component" value="Unassembled WGS sequence"/>
</dbReference>
<dbReference type="Gene3D" id="3.40.1740.10">
    <property type="entry name" value="VC0467-like"/>
    <property type="match status" value="1"/>
</dbReference>
<dbReference type="AlphaFoldDB" id="A0AAU9IXY1"/>
<evidence type="ECO:0000259" key="5">
    <source>
        <dbReference type="PROSITE" id="PS51292"/>
    </source>
</evidence>
<organism evidence="6 7">
    <name type="scientific">Blepharisma stoltei</name>
    <dbReference type="NCBI Taxonomy" id="1481888"/>
    <lineage>
        <taxon>Eukaryota</taxon>
        <taxon>Sar</taxon>
        <taxon>Alveolata</taxon>
        <taxon>Ciliophora</taxon>
        <taxon>Postciliodesmatophora</taxon>
        <taxon>Heterotrichea</taxon>
        <taxon>Heterotrichida</taxon>
        <taxon>Blepharismidae</taxon>
        <taxon>Blepharisma</taxon>
    </lineage>
</organism>
<evidence type="ECO:0000313" key="6">
    <source>
        <dbReference type="EMBL" id="CAG9316995.1"/>
    </source>
</evidence>
<comment type="caution">
    <text evidence="6">The sequence shown here is derived from an EMBL/GenBank/DDBJ whole genome shotgun (WGS) entry which is preliminary data.</text>
</comment>
<proteinExistence type="predicted"/>
<keyword evidence="4" id="KW-0472">Membrane</keyword>
<name>A0AAU9IXY1_9CILI</name>
<dbReference type="PROSITE" id="PS51292">
    <property type="entry name" value="ZF_RING_CH"/>
    <property type="match status" value="1"/>
</dbReference>
<dbReference type="CDD" id="cd16495">
    <property type="entry name" value="RING_CH-C4HC3_MARCH"/>
    <property type="match status" value="1"/>
</dbReference>
<dbReference type="GO" id="GO:0008270">
    <property type="term" value="F:zinc ion binding"/>
    <property type="evidence" value="ECO:0007669"/>
    <property type="project" value="UniProtKB-KW"/>
</dbReference>
<dbReference type="InterPro" id="IPR003774">
    <property type="entry name" value="AlgH-like"/>
</dbReference>
<keyword evidence="2" id="KW-0863">Zinc-finger</keyword>
<accession>A0AAU9IXY1</accession>
<dbReference type="PANTHER" id="PTHR31984:SF17">
    <property type="entry name" value="TRANSCRIPTIONAL REGULATOR"/>
    <property type="match status" value="1"/>
</dbReference>
<dbReference type="Pfam" id="PF02622">
    <property type="entry name" value="DUF179"/>
    <property type="match status" value="1"/>
</dbReference>
<dbReference type="SUPFAM" id="SSF57850">
    <property type="entry name" value="RING/U-box"/>
    <property type="match status" value="1"/>
</dbReference>
<dbReference type="Pfam" id="PF12906">
    <property type="entry name" value="RINGv"/>
    <property type="match status" value="1"/>
</dbReference>
<dbReference type="SMART" id="SM00744">
    <property type="entry name" value="RINGv"/>
    <property type="match status" value="1"/>
</dbReference>
<evidence type="ECO:0000256" key="4">
    <source>
        <dbReference type="SAM" id="Phobius"/>
    </source>
</evidence>